<evidence type="ECO:0000256" key="2">
    <source>
        <dbReference type="SAM" id="SignalP"/>
    </source>
</evidence>
<dbReference type="Proteomes" id="UP001180503">
    <property type="component" value="Unassembled WGS sequence"/>
</dbReference>
<organism evidence="3 4">
    <name type="scientific">Streptomyces edwardsiae</name>
    <dbReference type="NCBI Taxonomy" id="3075527"/>
    <lineage>
        <taxon>Bacteria</taxon>
        <taxon>Bacillati</taxon>
        <taxon>Actinomycetota</taxon>
        <taxon>Actinomycetes</taxon>
        <taxon>Kitasatosporales</taxon>
        <taxon>Streptomycetaceae</taxon>
        <taxon>Streptomyces</taxon>
    </lineage>
</organism>
<reference evidence="4" key="1">
    <citation type="submission" date="2023-07" db="EMBL/GenBank/DDBJ databases">
        <title>30 novel species of actinomycetes from the DSMZ collection.</title>
        <authorList>
            <person name="Nouioui I."/>
        </authorList>
    </citation>
    <scope>NUCLEOTIDE SEQUENCE [LARGE SCALE GENOMIC DNA]</scope>
    <source>
        <strain evidence="4">DSM 41635</strain>
    </source>
</reference>
<name>A0ABU2QN82_9ACTN</name>
<proteinExistence type="predicted"/>
<accession>A0ABU2QN82</accession>
<evidence type="ECO:0000256" key="1">
    <source>
        <dbReference type="SAM" id="MobiDB-lite"/>
    </source>
</evidence>
<dbReference type="RefSeq" id="WP_311711199.1">
    <property type="nucleotide sequence ID" value="NZ_JAVRFB010000030.1"/>
</dbReference>
<keyword evidence="2" id="KW-0732">Signal</keyword>
<dbReference type="EMBL" id="JAVRFB010000030">
    <property type="protein sequence ID" value="MDT0405928.1"/>
    <property type="molecule type" value="Genomic_DNA"/>
</dbReference>
<feature type="chain" id="PRO_5045920761" evidence="2">
    <location>
        <begin position="29"/>
        <end position="61"/>
    </location>
</feature>
<evidence type="ECO:0000313" key="4">
    <source>
        <dbReference type="Proteomes" id="UP001180503"/>
    </source>
</evidence>
<sequence length="61" mass="6347">MSRGRRLAVMAALTCVGAVAFIAVGAMAEPEPRPTPPRVYSSCLAADTQPMPTGDDPCEGR</sequence>
<protein>
    <submittedName>
        <fullName evidence="3">Uncharacterized protein</fullName>
    </submittedName>
</protein>
<evidence type="ECO:0000313" key="3">
    <source>
        <dbReference type="EMBL" id="MDT0405928.1"/>
    </source>
</evidence>
<gene>
    <name evidence="3" type="ORF">RM528_29245</name>
</gene>
<comment type="caution">
    <text evidence="3">The sequence shown here is derived from an EMBL/GenBank/DDBJ whole genome shotgun (WGS) entry which is preliminary data.</text>
</comment>
<feature type="region of interest" description="Disordered" evidence="1">
    <location>
        <begin position="28"/>
        <end position="61"/>
    </location>
</feature>
<feature type="signal peptide" evidence="2">
    <location>
        <begin position="1"/>
        <end position="28"/>
    </location>
</feature>